<keyword evidence="3" id="KW-1185">Reference proteome</keyword>
<name>A0ABN0DNR6_9FIRM</name>
<dbReference type="PANTHER" id="PTHR47738:SF2">
    <property type="entry name" value="PTS SYSTEM FRUCTOSE-LIKE EIIA COMPONENT"/>
    <property type="match status" value="1"/>
</dbReference>
<accession>A0ABN0DNR6</accession>
<organism evidence="2 3">
    <name type="scientific">Selenomonas noxia F0398</name>
    <dbReference type="NCBI Taxonomy" id="702437"/>
    <lineage>
        <taxon>Bacteria</taxon>
        <taxon>Bacillati</taxon>
        <taxon>Bacillota</taxon>
        <taxon>Negativicutes</taxon>
        <taxon>Selenomonadales</taxon>
        <taxon>Selenomonadaceae</taxon>
        <taxon>Selenomonas</taxon>
    </lineage>
</organism>
<dbReference type="Pfam" id="PF00359">
    <property type="entry name" value="PTS_EIIA_2"/>
    <property type="match status" value="1"/>
</dbReference>
<dbReference type="PANTHER" id="PTHR47738">
    <property type="entry name" value="PTS SYSTEM FRUCTOSE-LIKE EIIA COMPONENT-RELATED"/>
    <property type="match status" value="1"/>
</dbReference>
<dbReference type="EMBL" id="ADGH01000016">
    <property type="protein sequence ID" value="EHG23981.1"/>
    <property type="molecule type" value="Genomic_DNA"/>
</dbReference>
<dbReference type="Proteomes" id="UP000003175">
    <property type="component" value="Unassembled WGS sequence"/>
</dbReference>
<evidence type="ECO:0000313" key="3">
    <source>
        <dbReference type="Proteomes" id="UP000003175"/>
    </source>
</evidence>
<evidence type="ECO:0000313" key="2">
    <source>
        <dbReference type="EMBL" id="EHG23981.1"/>
    </source>
</evidence>
<reference evidence="2 3" key="1">
    <citation type="submission" date="2011-08" db="EMBL/GenBank/DDBJ databases">
        <title>The Genome Sequence of Selenomonas noxia F0398.</title>
        <authorList>
            <consortium name="The Broad Institute Genome Sequencing Platform"/>
            <person name="Earl A."/>
            <person name="Ward D."/>
            <person name="Feldgarden M."/>
            <person name="Gevers D."/>
            <person name="Izard J."/>
            <person name="Ganesan A."/>
            <person name="Blanton J.M."/>
            <person name="Baranova O.V."/>
            <person name="Tanner A.C."/>
            <person name="Dewhirst F.E."/>
            <person name="Young S.K."/>
            <person name="Zeng Q."/>
            <person name="Gargeya S."/>
            <person name="Fitzgerald M."/>
            <person name="Haas B."/>
            <person name="Abouelleil A."/>
            <person name="Alvarado L."/>
            <person name="Arachchi H.M."/>
            <person name="Berlin A."/>
            <person name="Brown A."/>
            <person name="Chapman S.B."/>
            <person name="Chen Z."/>
            <person name="Dunbar C."/>
            <person name="Freedman E."/>
            <person name="Gearin G."/>
            <person name="Gellesch M."/>
            <person name="Goldberg J."/>
            <person name="Griggs A."/>
            <person name="Gujja S."/>
            <person name="Heiman D."/>
            <person name="Howarth C."/>
            <person name="Larson L."/>
            <person name="Lui A."/>
            <person name="MacDonald P.J.P."/>
            <person name="Montmayeur A."/>
            <person name="Murphy C."/>
            <person name="Neiman D."/>
            <person name="Pearson M."/>
            <person name="Priest M."/>
            <person name="Roberts A."/>
            <person name="Saif S."/>
            <person name="Shea T."/>
            <person name="Shenoy N."/>
            <person name="Sisk P."/>
            <person name="Stolte C."/>
            <person name="Sykes S."/>
            <person name="Wortman J."/>
            <person name="Nusbaum C."/>
            <person name="Birren B."/>
        </authorList>
    </citation>
    <scope>NUCLEOTIDE SEQUENCE [LARGE SCALE GENOMIC DNA]</scope>
    <source>
        <strain evidence="2 3">F0398</strain>
    </source>
</reference>
<feature type="domain" description="PTS EIIA type-2" evidence="1">
    <location>
        <begin position="1"/>
        <end position="148"/>
    </location>
</feature>
<dbReference type="CDD" id="cd00211">
    <property type="entry name" value="PTS_IIA_fru"/>
    <property type="match status" value="1"/>
</dbReference>
<dbReference type="InterPro" id="IPR016152">
    <property type="entry name" value="PTrfase/Anion_transptr"/>
</dbReference>
<dbReference type="Gene3D" id="3.40.930.10">
    <property type="entry name" value="Mannitol-specific EII, Chain A"/>
    <property type="match status" value="1"/>
</dbReference>
<dbReference type="InterPro" id="IPR002178">
    <property type="entry name" value="PTS_EIIA_type-2_dom"/>
</dbReference>
<proteinExistence type="predicted"/>
<dbReference type="InterPro" id="IPR051541">
    <property type="entry name" value="PTS_SugarTrans_NitroReg"/>
</dbReference>
<comment type="caution">
    <text evidence="2">The sequence shown here is derived from an EMBL/GenBank/DDBJ whole genome shotgun (WGS) entry which is preliminary data.</text>
</comment>
<sequence length="153" mass="17257">MFDEKLIVFPEDSFAAKEDVIRCLTHLENSRVLDADRYEQAVLEREASFATYTIDGVAMPHAKSEGVGEAFVAFARLKTPVPWGTEFGEDARIVFLIGVPQAADGEQNNNLHLKILAALSKKLIHESFRQKLSEAASEKEVYQLLQEIEEDFR</sequence>
<gene>
    <name evidence="2" type="ORF">HMPREF9432_01655</name>
</gene>
<dbReference type="SUPFAM" id="SSF55804">
    <property type="entry name" value="Phoshotransferase/anion transport protein"/>
    <property type="match status" value="1"/>
</dbReference>
<protein>
    <recommendedName>
        <fullName evidence="1">PTS EIIA type-2 domain-containing protein</fullName>
    </recommendedName>
</protein>
<dbReference type="PROSITE" id="PS51094">
    <property type="entry name" value="PTS_EIIA_TYPE_2"/>
    <property type="match status" value="1"/>
</dbReference>
<evidence type="ECO:0000259" key="1">
    <source>
        <dbReference type="PROSITE" id="PS51094"/>
    </source>
</evidence>